<organism evidence="2">
    <name type="scientific">uncultured marine microorganism HF4000_APKG10F17</name>
    <dbReference type="NCBI Taxonomy" id="455558"/>
    <lineage>
        <taxon>unclassified sequences</taxon>
        <taxon>environmental samples</taxon>
    </lineage>
</organism>
<evidence type="ECO:0000313" key="2">
    <source>
        <dbReference type="EMBL" id="ABZ10126.1"/>
    </source>
</evidence>
<name>B3TC17_9ZZZZ</name>
<accession>B3TC17</accession>
<keyword evidence="1" id="KW-0812">Transmembrane</keyword>
<protein>
    <submittedName>
        <fullName evidence="2">Uncharacterized protein</fullName>
    </submittedName>
</protein>
<gene>
    <name evidence="2" type="ORF">ALOHA_HF4000APKG10F17ctg1g26</name>
</gene>
<keyword evidence="1" id="KW-1133">Transmembrane helix</keyword>
<feature type="transmembrane region" description="Helical" evidence="1">
    <location>
        <begin position="6"/>
        <end position="27"/>
    </location>
</feature>
<reference evidence="2" key="1">
    <citation type="journal article" date="2008" name="ISME J.">
        <title>Genomic patterns of recombination, clonal divergence and environment in marine microbial populations.</title>
        <authorList>
            <person name="Konstantinidis K.T."/>
            <person name="Delong E.F."/>
        </authorList>
    </citation>
    <scope>NUCLEOTIDE SEQUENCE</scope>
</reference>
<dbReference type="AlphaFoldDB" id="B3TC17"/>
<dbReference type="EMBL" id="EU016666">
    <property type="protein sequence ID" value="ABZ10126.1"/>
    <property type="molecule type" value="Genomic_DNA"/>
</dbReference>
<keyword evidence="1" id="KW-0472">Membrane</keyword>
<proteinExistence type="predicted"/>
<sequence>MELLDIIIWIVKFLVLIVIIVNILLYLDYLRDPTDPAAYDCEDLEEEAELLAERYNIDIEDARLMPKYGEEE</sequence>
<evidence type="ECO:0000256" key="1">
    <source>
        <dbReference type="SAM" id="Phobius"/>
    </source>
</evidence>